<feature type="compositionally biased region" description="Basic residues" evidence="2">
    <location>
        <begin position="59"/>
        <end position="69"/>
    </location>
</feature>
<dbReference type="PROSITE" id="PS50048">
    <property type="entry name" value="ZN2_CY6_FUNGAL_2"/>
    <property type="match status" value="1"/>
</dbReference>
<organism evidence="4 5">
    <name type="scientific">Cylindrodendrum hubeiense</name>
    <dbReference type="NCBI Taxonomy" id="595255"/>
    <lineage>
        <taxon>Eukaryota</taxon>
        <taxon>Fungi</taxon>
        <taxon>Dikarya</taxon>
        <taxon>Ascomycota</taxon>
        <taxon>Pezizomycotina</taxon>
        <taxon>Sordariomycetes</taxon>
        <taxon>Hypocreomycetidae</taxon>
        <taxon>Hypocreales</taxon>
        <taxon>Nectriaceae</taxon>
        <taxon>Cylindrodendrum</taxon>
    </lineage>
</organism>
<dbReference type="Pfam" id="PF00172">
    <property type="entry name" value="Zn_clus"/>
    <property type="match status" value="1"/>
</dbReference>
<protein>
    <recommendedName>
        <fullName evidence="3">Zn(2)-C6 fungal-type domain-containing protein</fullName>
    </recommendedName>
</protein>
<dbReference type="PROSITE" id="PS00463">
    <property type="entry name" value="ZN2_CY6_FUNGAL_1"/>
    <property type="match status" value="1"/>
</dbReference>
<feature type="region of interest" description="Disordered" evidence="2">
    <location>
        <begin position="1"/>
        <end position="69"/>
    </location>
</feature>
<dbReference type="PANTHER" id="PTHR47784">
    <property type="entry name" value="STEROL UPTAKE CONTROL PROTEIN 2"/>
    <property type="match status" value="1"/>
</dbReference>
<evidence type="ECO:0000256" key="1">
    <source>
        <dbReference type="ARBA" id="ARBA00023242"/>
    </source>
</evidence>
<dbReference type="EMBL" id="JAANBB010000229">
    <property type="protein sequence ID" value="KAF7546020.1"/>
    <property type="molecule type" value="Genomic_DNA"/>
</dbReference>
<gene>
    <name evidence="4" type="ORF">G7Z17_g8723</name>
</gene>
<evidence type="ECO:0000256" key="2">
    <source>
        <dbReference type="SAM" id="MobiDB-lite"/>
    </source>
</evidence>
<dbReference type="CDD" id="cd00067">
    <property type="entry name" value="GAL4"/>
    <property type="match status" value="1"/>
</dbReference>
<dbReference type="SUPFAM" id="SSF57701">
    <property type="entry name" value="Zn2/Cys6 DNA-binding domain"/>
    <property type="match status" value="1"/>
</dbReference>
<feature type="compositionally biased region" description="Low complexity" evidence="2">
    <location>
        <begin position="107"/>
        <end position="126"/>
    </location>
</feature>
<keyword evidence="5" id="KW-1185">Reference proteome</keyword>
<evidence type="ECO:0000313" key="5">
    <source>
        <dbReference type="Proteomes" id="UP000722485"/>
    </source>
</evidence>
<dbReference type="AlphaFoldDB" id="A0A9P5H940"/>
<dbReference type="OrthoDB" id="5419315at2759"/>
<dbReference type="SMART" id="SM00066">
    <property type="entry name" value="GAL4"/>
    <property type="match status" value="1"/>
</dbReference>
<dbReference type="InterPro" id="IPR036864">
    <property type="entry name" value="Zn2-C6_fun-type_DNA-bd_sf"/>
</dbReference>
<dbReference type="Gene3D" id="4.10.240.10">
    <property type="entry name" value="Zn(2)-C6 fungal-type DNA-binding domain"/>
    <property type="match status" value="1"/>
</dbReference>
<dbReference type="InterPro" id="IPR001138">
    <property type="entry name" value="Zn2Cys6_DnaBD"/>
</dbReference>
<dbReference type="GO" id="GO:0008270">
    <property type="term" value="F:zinc ion binding"/>
    <property type="evidence" value="ECO:0007669"/>
    <property type="project" value="InterPro"/>
</dbReference>
<feature type="domain" description="Zn(2)-C6 fungal-type" evidence="3">
    <location>
        <begin position="70"/>
        <end position="100"/>
    </location>
</feature>
<comment type="caution">
    <text evidence="4">The sequence shown here is derived from an EMBL/GenBank/DDBJ whole genome shotgun (WGS) entry which is preliminary data.</text>
</comment>
<feature type="region of interest" description="Disordered" evidence="2">
    <location>
        <begin position="107"/>
        <end position="147"/>
    </location>
</feature>
<dbReference type="PANTHER" id="PTHR47784:SF5">
    <property type="entry name" value="STEROL UPTAKE CONTROL PROTEIN 2"/>
    <property type="match status" value="1"/>
</dbReference>
<feature type="compositionally biased region" description="Low complexity" evidence="2">
    <location>
        <begin position="11"/>
        <end position="27"/>
    </location>
</feature>
<feature type="compositionally biased region" description="Polar residues" evidence="2">
    <location>
        <begin position="1"/>
        <end position="10"/>
    </location>
</feature>
<keyword evidence="1" id="KW-0539">Nucleus</keyword>
<accession>A0A9P5H940</accession>
<dbReference type="GO" id="GO:0001228">
    <property type="term" value="F:DNA-binding transcription activator activity, RNA polymerase II-specific"/>
    <property type="evidence" value="ECO:0007669"/>
    <property type="project" value="TreeGrafter"/>
</dbReference>
<feature type="compositionally biased region" description="Polar residues" evidence="2">
    <location>
        <begin position="134"/>
        <end position="147"/>
    </location>
</feature>
<evidence type="ECO:0000313" key="4">
    <source>
        <dbReference type="EMBL" id="KAF7546020.1"/>
    </source>
</evidence>
<dbReference type="InterPro" id="IPR053157">
    <property type="entry name" value="Sterol_Uptake_Regulator"/>
</dbReference>
<name>A0A9P5H940_9HYPO</name>
<evidence type="ECO:0000259" key="3">
    <source>
        <dbReference type="PROSITE" id="PS50048"/>
    </source>
</evidence>
<proteinExistence type="predicted"/>
<dbReference type="Proteomes" id="UP000722485">
    <property type="component" value="Unassembled WGS sequence"/>
</dbReference>
<sequence length="525" mass="58737">MATDYFSSDTAPQSQQQPLSNPPAAQATSQSEQQLPPPLSHPDDADAVADAAHVDRPYHSKRPHKKSRAGCRNCKARKVKCDEVRPTCRSCRLRKVECVYPAPTASFPASSSTTTTVPPSPAQSTTEHAFVRGNSPNDISSPSSVTVSQRQGSPAVVSQPLWCPSNIDAADMKLLWFYTTATSQSFSMGTGVRAPVEEILQVRMVQVAFETPFLMDSLFALASLHMQSLKQEYNPSRALAYRARSFEGYRRAVEAAAPESYAALVANSLFLTALSSQVFRDDDGKDLYIIDWMVVWRGIGLVIELMGIDSLFHTGMYALFQRPPIDLLQAASAIPNHLLFMISSIKSDELDYSDIETYHDTLKYLGSLYVSLQDGFTPVMCLRIITWFTFLPRRFVELGRQRRPRALIIIAYYAAFIKIIKSVWWLEGVGQRTLVDICKYLGPEWEHLLLMPQSAMEVDDELSLVRVIFQDPNWVPPQPTNLRLDPTASITMVDDAGRRVAWTPNERKIVVLDSNKPAEPVLWNS</sequence>
<reference evidence="4" key="1">
    <citation type="submission" date="2020-03" db="EMBL/GenBank/DDBJ databases">
        <title>Draft Genome Sequence of Cylindrodendrum hubeiense.</title>
        <authorList>
            <person name="Buettner E."/>
            <person name="Kellner H."/>
        </authorList>
    </citation>
    <scope>NUCLEOTIDE SEQUENCE</scope>
    <source>
        <strain evidence="4">IHI 201604</strain>
    </source>
</reference>